<protein>
    <submittedName>
        <fullName evidence="3">Flagellar protein ycgr</fullName>
    </submittedName>
</protein>
<proteinExistence type="predicted"/>
<dbReference type="Pfam" id="PF12945">
    <property type="entry name" value="PilZNR"/>
    <property type="match status" value="1"/>
</dbReference>
<evidence type="ECO:0000259" key="2">
    <source>
        <dbReference type="Pfam" id="PF12945"/>
    </source>
</evidence>
<dbReference type="EMBL" id="UPPP01000083">
    <property type="protein sequence ID" value="VBB08075.1"/>
    <property type="molecule type" value="Genomic_DNA"/>
</dbReference>
<keyword evidence="4" id="KW-1185">Reference proteome</keyword>
<dbReference type="OrthoDB" id="5242935at2"/>
<feature type="domain" description="Type III secretion system flagellar brake protein YcgR PilZN" evidence="2">
    <location>
        <begin position="2"/>
        <end position="79"/>
    </location>
</feature>
<feature type="domain" description="PilZ" evidence="1">
    <location>
        <begin position="86"/>
        <end position="192"/>
    </location>
</feature>
<dbReference type="Pfam" id="PF07238">
    <property type="entry name" value="PilZ"/>
    <property type="match status" value="1"/>
</dbReference>
<evidence type="ECO:0000313" key="4">
    <source>
        <dbReference type="Proteomes" id="UP000277811"/>
    </source>
</evidence>
<organism evidence="3 4">
    <name type="scientific">Lucifera butyrica</name>
    <dbReference type="NCBI Taxonomy" id="1351585"/>
    <lineage>
        <taxon>Bacteria</taxon>
        <taxon>Bacillati</taxon>
        <taxon>Bacillota</taxon>
        <taxon>Negativicutes</taxon>
        <taxon>Veillonellales</taxon>
        <taxon>Veillonellaceae</taxon>
        <taxon>Lucifera</taxon>
    </lineage>
</organism>
<sequence>MEIMVSNNKEIIKYHSRIEEITADRMMLAMPMSKGYPVLLRPGDIFEGKIIVKGNVYCFTSAFVDKKIVPLPVWIVSAPYDIKKVQLREFVRIDTILSVQVQSLSSEQQEISLNLQTRDISGGGVQLVGKQPINIGVRLALTLAVPDAGSVQANGEVVRLEQPDLERPLFWIGVKFLEIAEKDRSKLIKFIFKKQLERRKKEL</sequence>
<dbReference type="SUPFAM" id="SSF141371">
    <property type="entry name" value="PilZ domain-like"/>
    <property type="match status" value="1"/>
</dbReference>
<keyword evidence="3" id="KW-0969">Cilium</keyword>
<gene>
    <name evidence="3" type="ORF">LUCI_3340</name>
</gene>
<reference evidence="3 4" key="1">
    <citation type="submission" date="2018-06" db="EMBL/GenBank/DDBJ databases">
        <authorList>
            <person name="Strepis N."/>
        </authorList>
    </citation>
    <scope>NUCLEOTIDE SEQUENCE [LARGE SCALE GENOMIC DNA]</scope>
    <source>
        <strain evidence="3">LUCI</strain>
    </source>
</reference>
<keyword evidence="3" id="KW-0966">Cell projection</keyword>
<keyword evidence="3" id="KW-0282">Flagellum</keyword>
<dbReference type="Proteomes" id="UP000277811">
    <property type="component" value="Unassembled WGS sequence"/>
</dbReference>
<dbReference type="InterPro" id="IPR009875">
    <property type="entry name" value="PilZ_domain"/>
</dbReference>
<dbReference type="AlphaFoldDB" id="A0A498RAR5"/>
<dbReference type="InterPro" id="IPR009926">
    <property type="entry name" value="T3SS_YcgR_PilZN"/>
</dbReference>
<dbReference type="GO" id="GO:0035438">
    <property type="term" value="F:cyclic-di-GMP binding"/>
    <property type="evidence" value="ECO:0007669"/>
    <property type="project" value="InterPro"/>
</dbReference>
<evidence type="ECO:0000313" key="3">
    <source>
        <dbReference type="EMBL" id="VBB08075.1"/>
    </source>
</evidence>
<evidence type="ECO:0000259" key="1">
    <source>
        <dbReference type="Pfam" id="PF07238"/>
    </source>
</evidence>
<accession>A0A498RAR5</accession>
<name>A0A498RAR5_9FIRM</name>
<dbReference type="Gene3D" id="2.40.10.220">
    <property type="entry name" value="predicted glycosyltransferase like domains"/>
    <property type="match status" value="1"/>
</dbReference>